<dbReference type="EMBL" id="JAPDHZ010000003">
    <property type="protein sequence ID" value="MDG0791745.1"/>
    <property type="molecule type" value="Genomic_DNA"/>
</dbReference>
<comment type="caution">
    <text evidence="1">The sequence shown here is derived from an EMBL/GenBank/DDBJ whole genome shotgun (WGS) entry which is preliminary data.</text>
</comment>
<dbReference type="RefSeq" id="WP_277565598.1">
    <property type="nucleotide sequence ID" value="NZ_JAPDHZ010000003.1"/>
</dbReference>
<proteinExistence type="predicted"/>
<protein>
    <submittedName>
        <fullName evidence="1">Uncharacterized protein</fullName>
    </submittedName>
</protein>
<dbReference type="Proteomes" id="UP001153387">
    <property type="component" value="Unassembled WGS sequence"/>
</dbReference>
<organism evidence="1 2">
    <name type="scientific">Cohnella ginsengisoli</name>
    <dbReference type="NCBI Taxonomy" id="425004"/>
    <lineage>
        <taxon>Bacteria</taxon>
        <taxon>Bacillati</taxon>
        <taxon>Bacillota</taxon>
        <taxon>Bacilli</taxon>
        <taxon>Bacillales</taxon>
        <taxon>Paenibacillaceae</taxon>
        <taxon>Cohnella</taxon>
    </lineage>
</organism>
<dbReference type="AlphaFoldDB" id="A0A9X4KLA3"/>
<reference evidence="1 2" key="1">
    <citation type="submission" date="2022-10" db="EMBL/GenBank/DDBJ databases">
        <title>Comparative genomic analysis of Cohnella hashimotonis sp. nov., isolated from the International Space Station.</title>
        <authorList>
            <person name="Simpson A."/>
            <person name="Venkateswaran K."/>
        </authorList>
    </citation>
    <scope>NUCLEOTIDE SEQUENCE [LARGE SCALE GENOMIC DNA]</scope>
    <source>
        <strain evidence="1 2">DSM 18997</strain>
    </source>
</reference>
<evidence type="ECO:0000313" key="2">
    <source>
        <dbReference type="Proteomes" id="UP001153387"/>
    </source>
</evidence>
<sequence length="55" mass="6692">MYLDDGAMLQQLQAHAEDLRKWISFYQKTREDYRLKQYEKYLANTLVAIDKLMHP</sequence>
<accession>A0A9X4KLA3</accession>
<name>A0A9X4KLA3_9BACL</name>
<gene>
    <name evidence="1" type="ORF">OMP38_13330</name>
</gene>
<keyword evidence="2" id="KW-1185">Reference proteome</keyword>
<evidence type="ECO:0000313" key="1">
    <source>
        <dbReference type="EMBL" id="MDG0791745.1"/>
    </source>
</evidence>